<evidence type="ECO:0000313" key="2">
    <source>
        <dbReference type="EMBL" id="MBB4005368.1"/>
    </source>
</evidence>
<dbReference type="SUPFAM" id="SSF51735">
    <property type="entry name" value="NAD(P)-binding Rossmann-fold domains"/>
    <property type="match status" value="1"/>
</dbReference>
<dbReference type="Gene3D" id="3.40.50.720">
    <property type="entry name" value="NAD(P)-binding Rossmann-like Domain"/>
    <property type="match status" value="1"/>
</dbReference>
<comment type="caution">
    <text evidence="2">The sequence shown here is derived from an EMBL/GenBank/DDBJ whole genome shotgun (WGS) entry which is preliminary data.</text>
</comment>
<dbReference type="GO" id="GO:0016646">
    <property type="term" value="F:oxidoreductase activity, acting on the CH-NH group of donors, NAD or NADP as acceptor"/>
    <property type="evidence" value="ECO:0007669"/>
    <property type="project" value="TreeGrafter"/>
</dbReference>
<dbReference type="AlphaFoldDB" id="A0A7W6HI49"/>
<dbReference type="EMBL" id="JACIEM010000006">
    <property type="protein sequence ID" value="MBB4005368.1"/>
    <property type="molecule type" value="Genomic_DNA"/>
</dbReference>
<name>A0A7W6HI49_9HYPH</name>
<feature type="domain" description="NAD(P)-binding" evidence="1">
    <location>
        <begin position="7"/>
        <end position="187"/>
    </location>
</feature>
<dbReference type="PANTHER" id="PTHR43355">
    <property type="entry name" value="FLAVIN REDUCTASE (NADPH)"/>
    <property type="match status" value="1"/>
</dbReference>
<dbReference type="InterPro" id="IPR016040">
    <property type="entry name" value="NAD(P)-bd_dom"/>
</dbReference>
<dbReference type="PANTHER" id="PTHR43355:SF2">
    <property type="entry name" value="FLAVIN REDUCTASE (NADPH)"/>
    <property type="match status" value="1"/>
</dbReference>
<evidence type="ECO:0000259" key="1">
    <source>
        <dbReference type="Pfam" id="PF13460"/>
    </source>
</evidence>
<protein>
    <recommendedName>
        <fullName evidence="1">NAD(P)-binding domain-containing protein</fullName>
    </recommendedName>
</protein>
<accession>A0A7W6HI49</accession>
<gene>
    <name evidence="2" type="ORF">GGR03_004467</name>
</gene>
<proteinExistence type="predicted"/>
<dbReference type="InterPro" id="IPR051606">
    <property type="entry name" value="Polyketide_Oxido-like"/>
</dbReference>
<dbReference type="InterPro" id="IPR036291">
    <property type="entry name" value="NAD(P)-bd_dom_sf"/>
</dbReference>
<reference evidence="2 3" key="1">
    <citation type="submission" date="2020-08" db="EMBL/GenBank/DDBJ databases">
        <title>Genomic Encyclopedia of Type Strains, Phase IV (KMG-IV): sequencing the most valuable type-strain genomes for metagenomic binning, comparative biology and taxonomic classification.</title>
        <authorList>
            <person name="Goeker M."/>
        </authorList>
    </citation>
    <scope>NUCLEOTIDE SEQUENCE [LARGE SCALE GENOMIC DNA]</scope>
    <source>
        <strain evidence="2 3">DSM 103570</strain>
    </source>
</reference>
<evidence type="ECO:0000313" key="3">
    <source>
        <dbReference type="Proteomes" id="UP000588647"/>
    </source>
</evidence>
<organism evidence="2 3">
    <name type="scientific">Aurantimonas endophytica</name>
    <dbReference type="NCBI Taxonomy" id="1522175"/>
    <lineage>
        <taxon>Bacteria</taxon>
        <taxon>Pseudomonadati</taxon>
        <taxon>Pseudomonadota</taxon>
        <taxon>Alphaproteobacteria</taxon>
        <taxon>Hyphomicrobiales</taxon>
        <taxon>Aurantimonadaceae</taxon>
        <taxon>Aurantimonas</taxon>
    </lineage>
</organism>
<keyword evidence="3" id="KW-1185">Reference proteome</keyword>
<dbReference type="Pfam" id="PF13460">
    <property type="entry name" value="NAD_binding_10"/>
    <property type="match status" value="1"/>
</dbReference>
<sequence length="202" mass="21301">MQVAVLGASGRAGSQIVRELVARGHQVVAIARKPAAIPAIAGVTALRGDAADAASLAGLIRGSDAVISAIHFDVDAATILDALKAADVPRLLVTGGAASLEVAPGVRVIDTPDFPEAWKGEASKGIAFLDALRTEARIDWTYLSPAAQFEEGPRTGRFRTGSDRLLTDEAGESRISFADYAIAMVDELEQHRHPRSRFTVAY</sequence>
<dbReference type="CDD" id="cd05244">
    <property type="entry name" value="BVR-B_like_SDR_a"/>
    <property type="match status" value="1"/>
</dbReference>
<dbReference type="Proteomes" id="UP000588647">
    <property type="component" value="Unassembled WGS sequence"/>
</dbReference>